<name>A0A0J9XL64_GEOCN</name>
<dbReference type="Proteomes" id="UP000750522">
    <property type="component" value="Unassembled WGS sequence"/>
</dbReference>
<proteinExistence type="predicted"/>
<dbReference type="InterPro" id="IPR016712">
    <property type="entry name" value="Rbsml_bS1m-like"/>
</dbReference>
<dbReference type="GO" id="GO:0003735">
    <property type="term" value="F:structural constituent of ribosome"/>
    <property type="evidence" value="ECO:0007669"/>
    <property type="project" value="TreeGrafter"/>
</dbReference>
<dbReference type="Pfam" id="PF11709">
    <property type="entry name" value="Mit_ribos_Mrp51"/>
    <property type="match status" value="1"/>
</dbReference>
<evidence type="ECO:0000313" key="4">
    <source>
        <dbReference type="Proteomes" id="UP000242525"/>
    </source>
</evidence>
<reference evidence="3" key="2">
    <citation type="journal article" date="2020" name="Front. Microbiol.">
        <title>Phenotypic and Genetic Characterization of the Cheese Ripening Yeast Geotrichum candidum.</title>
        <authorList>
            <person name="Perkins V."/>
            <person name="Vignola S."/>
            <person name="Lessard M.H."/>
            <person name="Plante P.L."/>
            <person name="Corbeil J."/>
            <person name="Dugat-Bony E."/>
            <person name="Frenette M."/>
            <person name="Labrie S."/>
        </authorList>
    </citation>
    <scope>NUCLEOTIDE SEQUENCE</scope>
    <source>
        <strain evidence="3">LMA-70</strain>
    </source>
</reference>
<accession>A0A0J9XL64</accession>
<organism evidence="2 4">
    <name type="scientific">Geotrichum candidum</name>
    <name type="common">Oospora lactis</name>
    <name type="synonym">Dipodascus geotrichum</name>
    <dbReference type="NCBI Taxonomy" id="1173061"/>
    <lineage>
        <taxon>Eukaryota</taxon>
        <taxon>Fungi</taxon>
        <taxon>Dikarya</taxon>
        <taxon>Ascomycota</taxon>
        <taxon>Saccharomycotina</taxon>
        <taxon>Dipodascomycetes</taxon>
        <taxon>Dipodascales</taxon>
        <taxon>Dipodascaceae</taxon>
        <taxon>Geotrichum</taxon>
    </lineage>
</organism>
<dbReference type="OrthoDB" id="2735536at2759"/>
<dbReference type="PANTHER" id="PTHR28058:SF1">
    <property type="entry name" value="SMALL RIBOSOMAL SUBUNIT PROTEIN BS1M"/>
    <property type="match status" value="1"/>
</dbReference>
<evidence type="ECO:0000313" key="2">
    <source>
        <dbReference type="EMBL" id="CDO57857.1"/>
    </source>
</evidence>
<dbReference type="Proteomes" id="UP000242525">
    <property type="component" value="Unassembled WGS sequence"/>
</dbReference>
<dbReference type="GO" id="GO:0005763">
    <property type="term" value="C:mitochondrial small ribosomal subunit"/>
    <property type="evidence" value="ECO:0007669"/>
    <property type="project" value="TreeGrafter"/>
</dbReference>
<feature type="region of interest" description="Disordered" evidence="1">
    <location>
        <begin position="263"/>
        <end position="300"/>
    </location>
</feature>
<comment type="caution">
    <text evidence="2">The sequence shown here is derived from an EMBL/GenBank/DDBJ whole genome shotgun (WGS) entry which is preliminary data.</text>
</comment>
<protein>
    <submittedName>
        <fullName evidence="2">Similar to Saccharomyces cerevisiae YPL118W MRP51 Mitochondrial ribosomal protein of the small subunit</fullName>
    </submittedName>
</protein>
<sequence>MDKGFSSILRNSRLATLPKVRASGNPKVVPQGQVIHTTPASLYRKDFGLKRTMPERFSTPYVTVEALDGYEGMTKFNYGSSFYLKHKRFQELGIPSNPKFFEAEKVEKRLGDIKPKQFKRMLANSKAKHAIALNTLAQSNISIEPRNSSALSDGVARVYNITKPTQPFAASSPTVRANAGLGFLLKGSLATAPASSSSLSGVSSVYLSKPVPARSVVGHQNSTSVAVAGFIARAVTTNQNTEKPVNVIVQSCTIRPNGGVTLSTVSAPQQNSSNTSLIGAFHRNPNRNANPGDKWDILSK</sequence>
<keyword evidence="2" id="KW-0689">Ribosomal protein</keyword>
<dbReference type="PANTHER" id="PTHR28058">
    <property type="entry name" value="37S RIBOSOMAL PROTEIN MRP51, MITOCHONDRIAL"/>
    <property type="match status" value="1"/>
</dbReference>
<keyword evidence="2" id="KW-0687">Ribonucleoprotein</keyword>
<dbReference type="EMBL" id="QQZK01000001">
    <property type="protein sequence ID" value="KAF5105097.1"/>
    <property type="molecule type" value="Genomic_DNA"/>
</dbReference>
<feature type="compositionally biased region" description="Polar residues" evidence="1">
    <location>
        <begin position="263"/>
        <end position="277"/>
    </location>
</feature>
<gene>
    <name evidence="2" type="ORF">BN980_GECA26s00494g</name>
    <name evidence="3" type="ORF">DV451_000013</name>
</gene>
<dbReference type="EMBL" id="CCBN010000026">
    <property type="protein sequence ID" value="CDO57857.1"/>
    <property type="molecule type" value="Genomic_DNA"/>
</dbReference>
<dbReference type="AlphaFoldDB" id="A0A0J9XL64"/>
<reference evidence="2 4" key="1">
    <citation type="submission" date="2014-03" db="EMBL/GenBank/DDBJ databases">
        <authorList>
            <person name="Casaregola S."/>
        </authorList>
    </citation>
    <scope>NUCLEOTIDE SEQUENCE [LARGE SCALE GENOMIC DNA]</scope>
    <source>
        <strain evidence="2 4">CLIB 918</strain>
    </source>
</reference>
<evidence type="ECO:0000313" key="3">
    <source>
        <dbReference type="EMBL" id="KAF5105097.1"/>
    </source>
</evidence>
<dbReference type="STRING" id="1173061.A0A0J9XL64"/>
<keyword evidence="4" id="KW-1185">Reference proteome</keyword>
<reference evidence="3" key="3">
    <citation type="submission" date="2020-01" db="EMBL/GenBank/DDBJ databases">
        <authorList>
            <person name="Perkins V."/>
            <person name="Lessard M.-H."/>
            <person name="Dugat-Bony E."/>
            <person name="Frenette M."/>
            <person name="Labrie S."/>
        </authorList>
    </citation>
    <scope>NUCLEOTIDE SEQUENCE</scope>
    <source>
        <strain evidence="3">LMA-70</strain>
    </source>
</reference>
<evidence type="ECO:0000256" key="1">
    <source>
        <dbReference type="SAM" id="MobiDB-lite"/>
    </source>
</evidence>
<dbReference type="GO" id="GO:0070124">
    <property type="term" value="P:mitochondrial translational initiation"/>
    <property type="evidence" value="ECO:0007669"/>
    <property type="project" value="TreeGrafter"/>
</dbReference>